<dbReference type="GO" id="GO:0050839">
    <property type="term" value="F:cell adhesion molecule binding"/>
    <property type="evidence" value="ECO:0000318"/>
    <property type="project" value="GO_Central"/>
</dbReference>
<dbReference type="Proteomes" id="UP000001554">
    <property type="component" value="Chromosome 14"/>
</dbReference>
<dbReference type="RefSeq" id="XP_035696661.1">
    <property type="nucleotide sequence ID" value="XM_035840768.1"/>
</dbReference>
<keyword evidence="8" id="KW-1133">Transmembrane helix</keyword>
<dbReference type="Pfam" id="PF07686">
    <property type="entry name" value="V-set"/>
    <property type="match status" value="1"/>
</dbReference>
<dbReference type="PANTHER" id="PTHR11640">
    <property type="entry name" value="NEPHRIN"/>
    <property type="match status" value="1"/>
</dbReference>
<name>A0A9J7NBN2_BRAFL</name>
<keyword evidence="6" id="KW-0393">Immunoglobulin domain</keyword>
<dbReference type="KEGG" id="bfo:118430061"/>
<evidence type="ECO:0000256" key="7">
    <source>
        <dbReference type="PROSITE-ProRule" id="PRU00192"/>
    </source>
</evidence>
<reference evidence="11" key="1">
    <citation type="journal article" date="2020" name="Nat. Ecol. Evol.">
        <title>Deeply conserved synteny resolves early events in vertebrate evolution.</title>
        <authorList>
            <person name="Simakov O."/>
            <person name="Marletaz F."/>
            <person name="Yue J.X."/>
            <person name="O'Connell B."/>
            <person name="Jenkins J."/>
            <person name="Brandt A."/>
            <person name="Calef R."/>
            <person name="Tung C.H."/>
            <person name="Huang T.K."/>
            <person name="Schmutz J."/>
            <person name="Satoh N."/>
            <person name="Yu J.K."/>
            <person name="Putnam N.H."/>
            <person name="Green R.E."/>
            <person name="Rokhsar D.S."/>
        </authorList>
    </citation>
    <scope>NUCLEOTIDE SEQUENCE [LARGE SCALE GENOMIC DNA]</scope>
    <source>
        <strain evidence="11">S238N-H82</strain>
    </source>
</reference>
<feature type="domain" description="Ig-like" evidence="10">
    <location>
        <begin position="234"/>
        <end position="323"/>
    </location>
</feature>
<dbReference type="CDD" id="cd00096">
    <property type="entry name" value="Ig"/>
    <property type="match status" value="1"/>
</dbReference>
<dbReference type="GO" id="GO:0005886">
    <property type="term" value="C:plasma membrane"/>
    <property type="evidence" value="ECO:0000318"/>
    <property type="project" value="GO_Central"/>
</dbReference>
<dbReference type="GeneID" id="118430061"/>
<reference evidence="12" key="2">
    <citation type="submission" date="2025-08" db="UniProtKB">
        <authorList>
            <consortium name="RefSeq"/>
        </authorList>
    </citation>
    <scope>IDENTIFICATION</scope>
    <source>
        <strain evidence="12">S238N-H82</strain>
        <tissue evidence="12">Testes</tissue>
    </source>
</reference>
<feature type="domain" description="SH3" evidence="9">
    <location>
        <begin position="428"/>
        <end position="487"/>
    </location>
</feature>
<dbReference type="InterPro" id="IPR003599">
    <property type="entry name" value="Ig_sub"/>
</dbReference>
<dbReference type="InterPro" id="IPR036028">
    <property type="entry name" value="SH3-like_dom_sf"/>
</dbReference>
<organism evidence="11 12">
    <name type="scientific">Branchiostoma floridae</name>
    <name type="common">Florida lancelet</name>
    <name type="synonym">Amphioxus</name>
    <dbReference type="NCBI Taxonomy" id="7739"/>
    <lineage>
        <taxon>Eukaryota</taxon>
        <taxon>Metazoa</taxon>
        <taxon>Chordata</taxon>
        <taxon>Cephalochordata</taxon>
        <taxon>Leptocardii</taxon>
        <taxon>Amphioxiformes</taxon>
        <taxon>Branchiostomatidae</taxon>
        <taxon>Branchiostoma</taxon>
    </lineage>
</organism>
<feature type="domain" description="Ig-like" evidence="10">
    <location>
        <begin position="136"/>
        <end position="230"/>
    </location>
</feature>
<gene>
    <name evidence="12" type="primary">LOC118430061</name>
</gene>
<evidence type="ECO:0000256" key="5">
    <source>
        <dbReference type="ARBA" id="ARBA00023180"/>
    </source>
</evidence>
<keyword evidence="2 7" id="KW-0728">SH3 domain</keyword>
<evidence type="ECO:0000256" key="4">
    <source>
        <dbReference type="ARBA" id="ARBA00023157"/>
    </source>
</evidence>
<dbReference type="GO" id="GO:0098609">
    <property type="term" value="P:cell-cell adhesion"/>
    <property type="evidence" value="ECO:0000318"/>
    <property type="project" value="GO_Central"/>
</dbReference>
<dbReference type="InterPro" id="IPR013106">
    <property type="entry name" value="Ig_V-set"/>
</dbReference>
<accession>A0A9J7NBN2</accession>
<dbReference type="AlphaFoldDB" id="A0A9J7NBN2"/>
<keyword evidence="3 8" id="KW-0472">Membrane</keyword>
<feature type="transmembrane region" description="Helical" evidence="8">
    <location>
        <begin position="336"/>
        <end position="360"/>
    </location>
</feature>
<dbReference type="InterPro" id="IPR001452">
    <property type="entry name" value="SH3_domain"/>
</dbReference>
<evidence type="ECO:0000259" key="9">
    <source>
        <dbReference type="PROSITE" id="PS50002"/>
    </source>
</evidence>
<sequence length="508" mass="55597">MTYRHYFLGLLATSLYHGMTAQGSIGLHMAKNFQAILGDPVTLPATYSSDYAVVAVTWYKVQGNDKSKRTMIFNYAPMAGLREAYGTYVGRADIVDGAGLRINPTRLQDEGTYVLVVMVAGVPSEEGFVKLSLLVPPVVQVGPTSPFVVTSGKTVTLTCAVRNAKPNVTSLHWKKDDFPIETYGFDTKYSGGNVRTPSLNIHHVTRTDSGRYSCVVDHVIQSASDEMQVDVQYPASIISMSDTSAATVFDHVTLQCVADGNPPPNITWTRDGIPLAARSHVLSRDVRASSVILRDVQVNDTGTYLCAAGNFVGEGDVKKLHLKVQAPGVSMSSTTIAIIVGSTAGGLWLLICIAICVYGVRRRKRAKEKKKFAFYYNMGRRDPPVGKSPKRTKGSEPPPYVVLPAKPVGSKSTYAGINTMRKTAALKGSRRFAKALYSYVPHEENELRLEVDDVIEVLEGEDGGWCLGYLRGRIGLFPSNYVKFIQDRRVVAARQIAEAEEIQMKRSV</sequence>
<proteinExistence type="predicted"/>
<dbReference type="InterPro" id="IPR003006">
    <property type="entry name" value="Ig/MHC_CS"/>
</dbReference>
<evidence type="ECO:0000256" key="3">
    <source>
        <dbReference type="ARBA" id="ARBA00023136"/>
    </source>
</evidence>
<dbReference type="SUPFAM" id="SSF48726">
    <property type="entry name" value="Immunoglobulin"/>
    <property type="match status" value="3"/>
</dbReference>
<dbReference type="Gene3D" id="2.30.30.40">
    <property type="entry name" value="SH3 Domains"/>
    <property type="match status" value="1"/>
</dbReference>
<dbReference type="InterPro" id="IPR007110">
    <property type="entry name" value="Ig-like_dom"/>
</dbReference>
<evidence type="ECO:0000256" key="2">
    <source>
        <dbReference type="ARBA" id="ARBA00022443"/>
    </source>
</evidence>
<dbReference type="Pfam" id="PF13927">
    <property type="entry name" value="Ig_3"/>
    <property type="match status" value="2"/>
</dbReference>
<dbReference type="SMART" id="SM00408">
    <property type="entry name" value="IGc2"/>
    <property type="match status" value="2"/>
</dbReference>
<dbReference type="SMART" id="SM00409">
    <property type="entry name" value="IG"/>
    <property type="match status" value="3"/>
</dbReference>
<dbReference type="OMA" id="ICIAICV"/>
<evidence type="ECO:0000256" key="1">
    <source>
        <dbReference type="ARBA" id="ARBA00004479"/>
    </source>
</evidence>
<protein>
    <submittedName>
        <fullName evidence="12">Hemicentin-1-like</fullName>
    </submittedName>
</protein>
<dbReference type="InterPro" id="IPR003598">
    <property type="entry name" value="Ig_sub2"/>
</dbReference>
<keyword evidence="11" id="KW-1185">Reference proteome</keyword>
<evidence type="ECO:0000313" key="12">
    <source>
        <dbReference type="RefSeq" id="XP_035696661.1"/>
    </source>
</evidence>
<keyword evidence="5" id="KW-0325">Glycoprotein</keyword>
<keyword evidence="4" id="KW-1015">Disulfide bond</keyword>
<evidence type="ECO:0000259" key="10">
    <source>
        <dbReference type="PROSITE" id="PS50835"/>
    </source>
</evidence>
<dbReference type="Pfam" id="PF14604">
    <property type="entry name" value="SH3_9"/>
    <property type="match status" value="1"/>
</dbReference>
<dbReference type="GO" id="GO:0005911">
    <property type="term" value="C:cell-cell junction"/>
    <property type="evidence" value="ECO:0000318"/>
    <property type="project" value="GO_Central"/>
</dbReference>
<evidence type="ECO:0000313" key="11">
    <source>
        <dbReference type="Proteomes" id="UP000001554"/>
    </source>
</evidence>
<evidence type="ECO:0000256" key="8">
    <source>
        <dbReference type="SAM" id="Phobius"/>
    </source>
</evidence>
<dbReference type="InterPro" id="IPR051275">
    <property type="entry name" value="Cell_adhesion_signaling"/>
</dbReference>
<evidence type="ECO:0000256" key="6">
    <source>
        <dbReference type="ARBA" id="ARBA00023319"/>
    </source>
</evidence>
<dbReference type="SUPFAM" id="SSF50044">
    <property type="entry name" value="SH3-domain"/>
    <property type="match status" value="1"/>
</dbReference>
<dbReference type="PROSITE" id="PS00290">
    <property type="entry name" value="IG_MHC"/>
    <property type="match status" value="1"/>
</dbReference>
<dbReference type="PROSITE" id="PS50002">
    <property type="entry name" value="SH3"/>
    <property type="match status" value="1"/>
</dbReference>
<dbReference type="InterPro" id="IPR013783">
    <property type="entry name" value="Ig-like_fold"/>
</dbReference>
<keyword evidence="8" id="KW-0812">Transmembrane</keyword>
<dbReference type="PROSITE" id="PS50835">
    <property type="entry name" value="IG_LIKE"/>
    <property type="match status" value="2"/>
</dbReference>
<dbReference type="InterPro" id="IPR036179">
    <property type="entry name" value="Ig-like_dom_sf"/>
</dbReference>
<dbReference type="OrthoDB" id="5985519at2759"/>
<comment type="subcellular location">
    <subcellularLocation>
        <location evidence="1">Membrane</location>
        <topology evidence="1">Single-pass type I membrane protein</topology>
    </subcellularLocation>
</comment>
<dbReference type="SMART" id="SM00326">
    <property type="entry name" value="SH3"/>
    <property type="match status" value="1"/>
</dbReference>
<dbReference type="Gene3D" id="2.60.40.10">
    <property type="entry name" value="Immunoglobulins"/>
    <property type="match status" value="3"/>
</dbReference>
<dbReference type="PANTHER" id="PTHR11640:SF164">
    <property type="entry name" value="MAM DOMAIN-CONTAINING GLYCOSYLPHOSPHATIDYLINOSITOL ANCHOR PROTEIN 1"/>
    <property type="match status" value="1"/>
</dbReference>